<dbReference type="STRING" id="407022.SAMN05661044_05104"/>
<dbReference type="OrthoDB" id="9787344at2"/>
<dbReference type="PANTHER" id="PTHR37299:SF1">
    <property type="entry name" value="STAGE 0 SPORULATION PROTEIN A HOMOLOG"/>
    <property type="match status" value="1"/>
</dbReference>
<feature type="domain" description="Response regulatory" evidence="2">
    <location>
        <begin position="3"/>
        <end position="117"/>
    </location>
</feature>
<dbReference type="Pfam" id="PF04397">
    <property type="entry name" value="LytTR"/>
    <property type="match status" value="1"/>
</dbReference>
<dbReference type="EMBL" id="FOAF01000012">
    <property type="protein sequence ID" value="SEM41120.1"/>
    <property type="molecule type" value="Genomic_DNA"/>
</dbReference>
<dbReference type="RefSeq" id="WP_093331350.1">
    <property type="nucleotide sequence ID" value="NZ_FOAF01000012.1"/>
</dbReference>
<dbReference type="SMART" id="SM00850">
    <property type="entry name" value="LytTR"/>
    <property type="match status" value="1"/>
</dbReference>
<feature type="domain" description="HTH LytTR-type" evidence="3">
    <location>
        <begin position="145"/>
        <end position="238"/>
    </location>
</feature>
<dbReference type="InterPro" id="IPR011006">
    <property type="entry name" value="CheY-like_superfamily"/>
</dbReference>
<evidence type="ECO:0000259" key="2">
    <source>
        <dbReference type="PROSITE" id="PS50110"/>
    </source>
</evidence>
<evidence type="ECO:0000313" key="5">
    <source>
        <dbReference type="Proteomes" id="UP000199421"/>
    </source>
</evidence>
<dbReference type="Proteomes" id="UP000199421">
    <property type="component" value="Unassembled WGS sequence"/>
</dbReference>
<dbReference type="GO" id="GO:0000156">
    <property type="term" value="F:phosphorelay response regulator activity"/>
    <property type="evidence" value="ECO:0007669"/>
    <property type="project" value="InterPro"/>
</dbReference>
<dbReference type="SUPFAM" id="SSF52172">
    <property type="entry name" value="CheY-like"/>
    <property type="match status" value="1"/>
</dbReference>
<dbReference type="PANTHER" id="PTHR37299">
    <property type="entry name" value="TRANSCRIPTIONAL REGULATOR-RELATED"/>
    <property type="match status" value="1"/>
</dbReference>
<dbReference type="PROSITE" id="PS50110">
    <property type="entry name" value="RESPONSE_REGULATORY"/>
    <property type="match status" value="1"/>
</dbReference>
<evidence type="ECO:0000313" key="4">
    <source>
        <dbReference type="EMBL" id="SEM41120.1"/>
    </source>
</evidence>
<feature type="modified residue" description="4-aspartylphosphate" evidence="1">
    <location>
        <position position="56"/>
    </location>
</feature>
<dbReference type="AlphaFoldDB" id="A0A1H7Y4R4"/>
<dbReference type="Pfam" id="PF00072">
    <property type="entry name" value="Response_reg"/>
    <property type="match status" value="1"/>
</dbReference>
<dbReference type="InterPro" id="IPR046947">
    <property type="entry name" value="LytR-like"/>
</dbReference>
<gene>
    <name evidence="4" type="ORF">SAMN05661044_05104</name>
</gene>
<dbReference type="Gene3D" id="2.40.50.1020">
    <property type="entry name" value="LytTr DNA-binding domain"/>
    <property type="match status" value="1"/>
</dbReference>
<organism evidence="4 5">
    <name type="scientific">Olivibacter domesticus</name>
    <name type="common">Pseudosphingobacterium domesticum</name>
    <dbReference type="NCBI Taxonomy" id="407022"/>
    <lineage>
        <taxon>Bacteria</taxon>
        <taxon>Pseudomonadati</taxon>
        <taxon>Bacteroidota</taxon>
        <taxon>Sphingobacteriia</taxon>
        <taxon>Sphingobacteriales</taxon>
        <taxon>Sphingobacteriaceae</taxon>
        <taxon>Olivibacter</taxon>
    </lineage>
</organism>
<protein>
    <submittedName>
        <fullName evidence="4">Two component transcriptional regulator, LytTR family</fullName>
    </submittedName>
</protein>
<dbReference type="GO" id="GO:0003677">
    <property type="term" value="F:DNA binding"/>
    <property type="evidence" value="ECO:0007669"/>
    <property type="project" value="InterPro"/>
</dbReference>
<evidence type="ECO:0000256" key="1">
    <source>
        <dbReference type="PROSITE-ProRule" id="PRU00169"/>
    </source>
</evidence>
<dbReference type="SMART" id="SM00448">
    <property type="entry name" value="REC"/>
    <property type="match status" value="1"/>
</dbReference>
<dbReference type="InterPro" id="IPR001789">
    <property type="entry name" value="Sig_transdc_resp-reg_receiver"/>
</dbReference>
<dbReference type="Gene3D" id="3.40.50.2300">
    <property type="match status" value="1"/>
</dbReference>
<proteinExistence type="predicted"/>
<accession>A0A1H7Y4R4</accession>
<name>A0A1H7Y4R4_OLID1</name>
<evidence type="ECO:0000259" key="3">
    <source>
        <dbReference type="PROSITE" id="PS50930"/>
    </source>
</evidence>
<dbReference type="PROSITE" id="PS50930">
    <property type="entry name" value="HTH_LYTTR"/>
    <property type="match status" value="1"/>
</dbReference>
<sequence>MLKCVIIDDERSAIGVLEDYIAQMPNLELVMTFTDPVLALNEITGSENKFDIVFMDINMPHLDGLALSKTIKTQVKWLVLATAYNEFASEAFEVGASAYLLKPFSFPKFAAAITKLIEKENNSPIINKQDNFFFVKVSEKENKQNVVKVHYDDIIAVESLKNYINIHTLKGSLVVYLTLSEIKKTLLLNEKFIQVHRSFIISKQHIEEVENYRIKMTHKLLIPIGISYRDEFNEYINSRTAKTGRF</sequence>
<dbReference type="InterPro" id="IPR007492">
    <property type="entry name" value="LytTR_DNA-bd_dom"/>
</dbReference>
<keyword evidence="5" id="KW-1185">Reference proteome</keyword>
<keyword evidence="1" id="KW-0597">Phosphoprotein</keyword>
<reference evidence="5" key="1">
    <citation type="submission" date="2016-10" db="EMBL/GenBank/DDBJ databases">
        <authorList>
            <person name="Varghese N."/>
            <person name="Submissions S."/>
        </authorList>
    </citation>
    <scope>NUCLEOTIDE SEQUENCE [LARGE SCALE GENOMIC DNA]</scope>
    <source>
        <strain evidence="5">DSM 18733</strain>
    </source>
</reference>